<accession>A0A9Q0K9N7</accession>
<evidence type="ECO:0000256" key="2">
    <source>
        <dbReference type="ARBA" id="ARBA00023015"/>
    </source>
</evidence>
<keyword evidence="11" id="KW-1185">Reference proteome</keyword>
<protein>
    <recommendedName>
        <fullName evidence="9">RWP-RK domain-containing protein</fullName>
    </recommendedName>
</protein>
<keyword evidence="4" id="KW-0238">DNA-binding</keyword>
<evidence type="ECO:0000256" key="3">
    <source>
        <dbReference type="ARBA" id="ARBA00023054"/>
    </source>
</evidence>
<organism evidence="10 11">
    <name type="scientific">Protea cynaroides</name>
    <dbReference type="NCBI Taxonomy" id="273540"/>
    <lineage>
        <taxon>Eukaryota</taxon>
        <taxon>Viridiplantae</taxon>
        <taxon>Streptophyta</taxon>
        <taxon>Embryophyta</taxon>
        <taxon>Tracheophyta</taxon>
        <taxon>Spermatophyta</taxon>
        <taxon>Magnoliopsida</taxon>
        <taxon>Proteales</taxon>
        <taxon>Proteaceae</taxon>
        <taxon>Protea</taxon>
    </lineage>
</organism>
<keyword evidence="3 7" id="KW-0175">Coiled coil</keyword>
<evidence type="ECO:0000256" key="1">
    <source>
        <dbReference type="ARBA" id="ARBA00004049"/>
    </source>
</evidence>
<comment type="function">
    <text evidence="1">Putative transcription factor.</text>
</comment>
<keyword evidence="5" id="KW-0804">Transcription</keyword>
<comment type="caution">
    <text evidence="10">The sequence shown here is derived from an EMBL/GenBank/DDBJ whole genome shotgun (WGS) entry which is preliminary data.</text>
</comment>
<dbReference type="Proteomes" id="UP001141806">
    <property type="component" value="Unassembled WGS sequence"/>
</dbReference>
<reference evidence="10" key="1">
    <citation type="journal article" date="2023" name="Plant J.">
        <title>The genome of the king protea, Protea cynaroides.</title>
        <authorList>
            <person name="Chang J."/>
            <person name="Duong T.A."/>
            <person name="Schoeman C."/>
            <person name="Ma X."/>
            <person name="Roodt D."/>
            <person name="Barker N."/>
            <person name="Li Z."/>
            <person name="Van de Peer Y."/>
            <person name="Mizrachi E."/>
        </authorList>
    </citation>
    <scope>NUCLEOTIDE SEQUENCE</scope>
    <source>
        <tissue evidence="10">Young leaves</tissue>
    </source>
</reference>
<gene>
    <name evidence="10" type="ORF">NE237_018240</name>
</gene>
<dbReference type="GO" id="GO:0003677">
    <property type="term" value="F:DNA binding"/>
    <property type="evidence" value="ECO:0007669"/>
    <property type="project" value="UniProtKB-KW"/>
</dbReference>
<evidence type="ECO:0000256" key="8">
    <source>
        <dbReference type="SAM" id="MobiDB-lite"/>
    </source>
</evidence>
<proteinExistence type="predicted"/>
<dbReference type="GO" id="GO:0003700">
    <property type="term" value="F:DNA-binding transcription factor activity"/>
    <property type="evidence" value="ECO:0007669"/>
    <property type="project" value="InterPro"/>
</dbReference>
<evidence type="ECO:0000313" key="10">
    <source>
        <dbReference type="EMBL" id="KAJ4966391.1"/>
    </source>
</evidence>
<dbReference type="AlphaFoldDB" id="A0A9Q0K9N7"/>
<dbReference type="OrthoDB" id="6270329at2759"/>
<feature type="coiled-coil region" evidence="7">
    <location>
        <begin position="93"/>
        <end position="120"/>
    </location>
</feature>
<feature type="region of interest" description="Disordered" evidence="8">
    <location>
        <begin position="1"/>
        <end position="39"/>
    </location>
</feature>
<evidence type="ECO:0000256" key="7">
    <source>
        <dbReference type="SAM" id="Coils"/>
    </source>
</evidence>
<dbReference type="InterPro" id="IPR044607">
    <property type="entry name" value="RKD-like"/>
</dbReference>
<evidence type="ECO:0000256" key="4">
    <source>
        <dbReference type="ARBA" id="ARBA00023125"/>
    </source>
</evidence>
<dbReference type="Pfam" id="PF02042">
    <property type="entry name" value="RWP-RK"/>
    <property type="match status" value="1"/>
</dbReference>
<dbReference type="EMBL" id="JAMYWD010000007">
    <property type="protein sequence ID" value="KAJ4966391.1"/>
    <property type="molecule type" value="Genomic_DNA"/>
</dbReference>
<evidence type="ECO:0000259" key="9">
    <source>
        <dbReference type="PROSITE" id="PS51519"/>
    </source>
</evidence>
<dbReference type="PROSITE" id="PS51519">
    <property type="entry name" value="RWP_RK"/>
    <property type="match status" value="1"/>
</dbReference>
<keyword evidence="6" id="KW-0539">Nucleus</keyword>
<keyword evidence="2" id="KW-0805">Transcription regulation</keyword>
<evidence type="ECO:0000313" key="11">
    <source>
        <dbReference type="Proteomes" id="UP001141806"/>
    </source>
</evidence>
<sequence length="179" mass="21234">MLDIDLNYPPLPNDEEELLENQQSDEAVPETTVKKEKRRRAGTEHIARIALSDLTKYFDLPIAEASRNLNVGLTVLKRKCREFGIRRWPHRKIKSLDTLIHELQEETERQEQEDEAAARAVAKRQKMLEIEKECIEKRPSMEIQRETKKFRQDVFKRRHRERRVLTKVKAHQSSNSKSH</sequence>
<dbReference type="PANTHER" id="PTHR46373:SF12">
    <property type="entry name" value="PROTEIN RKD5"/>
    <property type="match status" value="1"/>
</dbReference>
<dbReference type="InterPro" id="IPR003035">
    <property type="entry name" value="RWP-RK_dom"/>
</dbReference>
<name>A0A9Q0K9N7_9MAGN</name>
<evidence type="ECO:0000256" key="6">
    <source>
        <dbReference type="ARBA" id="ARBA00023242"/>
    </source>
</evidence>
<dbReference type="PANTHER" id="PTHR46373">
    <property type="entry name" value="PROTEIN RKD4"/>
    <property type="match status" value="1"/>
</dbReference>
<feature type="domain" description="RWP-RK" evidence="9">
    <location>
        <begin position="31"/>
        <end position="116"/>
    </location>
</feature>
<evidence type="ECO:0000256" key="5">
    <source>
        <dbReference type="ARBA" id="ARBA00023163"/>
    </source>
</evidence>